<evidence type="ECO:0000256" key="2">
    <source>
        <dbReference type="SAM" id="MobiDB-lite"/>
    </source>
</evidence>
<keyword evidence="5" id="KW-1185">Reference proteome</keyword>
<protein>
    <submittedName>
        <fullName evidence="4">OLC1v1017047C1</fullName>
    </submittedName>
</protein>
<organism evidence="4 5">
    <name type="scientific">Oldenlandia corymbosa var. corymbosa</name>
    <dbReference type="NCBI Taxonomy" id="529605"/>
    <lineage>
        <taxon>Eukaryota</taxon>
        <taxon>Viridiplantae</taxon>
        <taxon>Streptophyta</taxon>
        <taxon>Embryophyta</taxon>
        <taxon>Tracheophyta</taxon>
        <taxon>Spermatophyta</taxon>
        <taxon>Magnoliopsida</taxon>
        <taxon>eudicotyledons</taxon>
        <taxon>Gunneridae</taxon>
        <taxon>Pentapetalae</taxon>
        <taxon>asterids</taxon>
        <taxon>lamiids</taxon>
        <taxon>Gentianales</taxon>
        <taxon>Rubiaceae</taxon>
        <taxon>Rubioideae</taxon>
        <taxon>Spermacoceae</taxon>
        <taxon>Hedyotis-Oldenlandia complex</taxon>
        <taxon>Oldenlandia</taxon>
    </lineage>
</organism>
<evidence type="ECO:0000256" key="1">
    <source>
        <dbReference type="SAM" id="Coils"/>
    </source>
</evidence>
<feature type="coiled-coil region" evidence="1">
    <location>
        <begin position="140"/>
        <end position="171"/>
    </location>
</feature>
<gene>
    <name evidence="4" type="ORF">OLC1_LOCUS22409</name>
</gene>
<accession>A0AAV1E8L3</accession>
<evidence type="ECO:0000256" key="3">
    <source>
        <dbReference type="SAM" id="Phobius"/>
    </source>
</evidence>
<evidence type="ECO:0000313" key="4">
    <source>
        <dbReference type="EMBL" id="CAI9116011.1"/>
    </source>
</evidence>
<keyword evidence="3" id="KW-0472">Membrane</keyword>
<keyword evidence="3" id="KW-1133">Transmembrane helix</keyword>
<dbReference type="InterPro" id="IPR045880">
    <property type="entry name" value="ZCF37"/>
</dbReference>
<reference evidence="4" key="1">
    <citation type="submission" date="2023-03" db="EMBL/GenBank/DDBJ databases">
        <authorList>
            <person name="Julca I."/>
        </authorList>
    </citation>
    <scope>NUCLEOTIDE SEQUENCE</scope>
</reference>
<dbReference type="PANTHER" id="PTHR35275:SF1">
    <property type="entry name" value="OS07G0585900 PROTEIN"/>
    <property type="match status" value="1"/>
</dbReference>
<feature type="region of interest" description="Disordered" evidence="2">
    <location>
        <begin position="114"/>
        <end position="136"/>
    </location>
</feature>
<sequence>MCSPFSCSSFKRWKEYDYDFDEFPAPIKTPQKSKSCRSYSFSSSTKRKDESKKTKQKKKNPYANQGLDKFAALLAELEAKKQKIYMQKGSGDISLVYFTYTNSDELQPFIVKVKKPQPQQQQPQKQQPNPNNKEKEMKPIAQVAAINKKDEEEAQRQKKEVTTQIRKITKKSFKLRNGDLRHIFGFFPMTIILILLLLCLSGRSFAIICVTVAWYLVPMLSRETNDPVTKKTK</sequence>
<name>A0AAV1E8L3_OLDCO</name>
<dbReference type="EMBL" id="OX459125">
    <property type="protein sequence ID" value="CAI9116011.1"/>
    <property type="molecule type" value="Genomic_DNA"/>
</dbReference>
<dbReference type="Proteomes" id="UP001161247">
    <property type="component" value="Chromosome 8"/>
</dbReference>
<keyword evidence="1" id="KW-0175">Coiled coil</keyword>
<dbReference type="PANTHER" id="PTHR35275">
    <property type="entry name" value="ZCF37"/>
    <property type="match status" value="1"/>
</dbReference>
<evidence type="ECO:0000313" key="5">
    <source>
        <dbReference type="Proteomes" id="UP001161247"/>
    </source>
</evidence>
<keyword evidence="3" id="KW-0812">Transmembrane</keyword>
<proteinExistence type="predicted"/>
<feature type="compositionally biased region" description="Low complexity" evidence="2">
    <location>
        <begin position="32"/>
        <end position="44"/>
    </location>
</feature>
<feature type="transmembrane region" description="Helical" evidence="3">
    <location>
        <begin position="204"/>
        <end position="221"/>
    </location>
</feature>
<feature type="region of interest" description="Disordered" evidence="2">
    <location>
        <begin position="24"/>
        <end position="63"/>
    </location>
</feature>
<dbReference type="AlphaFoldDB" id="A0AAV1E8L3"/>
<feature type="compositionally biased region" description="Low complexity" evidence="2">
    <location>
        <begin position="116"/>
        <end position="131"/>
    </location>
</feature>